<evidence type="ECO:0000313" key="2">
    <source>
        <dbReference type="EMBL" id="CAF3960106.1"/>
    </source>
</evidence>
<dbReference type="EMBL" id="CAJNOQ010008380">
    <property type="protein sequence ID" value="CAF1195696.1"/>
    <property type="molecule type" value="Genomic_DNA"/>
</dbReference>
<keyword evidence="3" id="KW-1185">Reference proteome</keyword>
<dbReference type="EMBL" id="CAJOBC010008381">
    <property type="protein sequence ID" value="CAF3960106.1"/>
    <property type="molecule type" value="Genomic_DNA"/>
</dbReference>
<sequence>MSYVYILKQQRLAVGLEKIDEAQVQLKDLDARLQVQRKEFAKRSEECRHLLEKIAEKQASATEKETEALDTKKIT</sequence>
<accession>A0A814W3D7</accession>
<gene>
    <name evidence="1" type="ORF">GPM918_LOCUS23448</name>
    <name evidence="2" type="ORF">SRO942_LOCUS23447</name>
</gene>
<name>A0A814W3D7_9BILA</name>
<dbReference type="Proteomes" id="UP000681722">
    <property type="component" value="Unassembled WGS sequence"/>
</dbReference>
<organism evidence="1 3">
    <name type="scientific">Didymodactylos carnosus</name>
    <dbReference type="NCBI Taxonomy" id="1234261"/>
    <lineage>
        <taxon>Eukaryota</taxon>
        <taxon>Metazoa</taxon>
        <taxon>Spiralia</taxon>
        <taxon>Gnathifera</taxon>
        <taxon>Rotifera</taxon>
        <taxon>Eurotatoria</taxon>
        <taxon>Bdelloidea</taxon>
        <taxon>Philodinida</taxon>
        <taxon>Philodinidae</taxon>
        <taxon>Didymodactylos</taxon>
    </lineage>
</organism>
<dbReference type="AlphaFoldDB" id="A0A814W3D7"/>
<comment type="caution">
    <text evidence="1">The sequence shown here is derived from an EMBL/GenBank/DDBJ whole genome shotgun (WGS) entry which is preliminary data.</text>
</comment>
<dbReference type="Gene3D" id="1.10.287.2610">
    <property type="match status" value="1"/>
</dbReference>
<protein>
    <submittedName>
        <fullName evidence="1">Uncharacterized protein</fullName>
    </submittedName>
</protein>
<proteinExistence type="predicted"/>
<evidence type="ECO:0000313" key="3">
    <source>
        <dbReference type="Proteomes" id="UP000663829"/>
    </source>
</evidence>
<dbReference type="Proteomes" id="UP000663829">
    <property type="component" value="Unassembled WGS sequence"/>
</dbReference>
<reference evidence="1" key="1">
    <citation type="submission" date="2021-02" db="EMBL/GenBank/DDBJ databases">
        <authorList>
            <person name="Nowell W R."/>
        </authorList>
    </citation>
    <scope>NUCLEOTIDE SEQUENCE</scope>
</reference>
<evidence type="ECO:0000313" key="1">
    <source>
        <dbReference type="EMBL" id="CAF1195696.1"/>
    </source>
</evidence>